<dbReference type="SMART" id="SM00304">
    <property type="entry name" value="HAMP"/>
    <property type="match status" value="1"/>
</dbReference>
<dbReference type="InterPro" id="IPR003660">
    <property type="entry name" value="HAMP_dom"/>
</dbReference>
<dbReference type="Pfam" id="PF02743">
    <property type="entry name" value="dCache_1"/>
    <property type="match status" value="1"/>
</dbReference>
<comment type="caution">
    <text evidence="11">The sequence shown here is derived from an EMBL/GenBank/DDBJ whole genome shotgun (WGS) entry which is preliminary data.</text>
</comment>
<dbReference type="Gene3D" id="3.30.450.20">
    <property type="entry name" value="PAS domain"/>
    <property type="match status" value="1"/>
</dbReference>
<comment type="subcellular location">
    <subcellularLocation>
        <location evidence="1">Cell membrane</location>
        <topology evidence="1">Multi-pass membrane protein</topology>
    </subcellularLocation>
</comment>
<dbReference type="SMART" id="SM00387">
    <property type="entry name" value="HATPase_c"/>
    <property type="match status" value="1"/>
</dbReference>
<dbReference type="InterPro" id="IPR033479">
    <property type="entry name" value="dCache_1"/>
</dbReference>
<dbReference type="PANTHER" id="PTHR34220">
    <property type="entry name" value="SENSOR HISTIDINE KINASE YPDA"/>
    <property type="match status" value="1"/>
</dbReference>
<dbReference type="Pfam" id="PF02518">
    <property type="entry name" value="HATPase_c"/>
    <property type="match status" value="1"/>
</dbReference>
<gene>
    <name evidence="11" type="ORF">ACFQMJ_07845</name>
</gene>
<evidence type="ECO:0000256" key="8">
    <source>
        <dbReference type="ARBA" id="ARBA00023136"/>
    </source>
</evidence>
<keyword evidence="3" id="KW-0597">Phosphoprotein</keyword>
<dbReference type="Gene3D" id="6.10.340.10">
    <property type="match status" value="1"/>
</dbReference>
<evidence type="ECO:0000256" key="5">
    <source>
        <dbReference type="ARBA" id="ARBA00022692"/>
    </source>
</evidence>
<keyword evidence="8 9" id="KW-0472">Membrane</keyword>
<dbReference type="Gene3D" id="3.30.565.10">
    <property type="entry name" value="Histidine kinase-like ATPase, C-terminal domain"/>
    <property type="match status" value="1"/>
</dbReference>
<feature type="transmembrane region" description="Helical" evidence="9">
    <location>
        <begin position="21"/>
        <end position="44"/>
    </location>
</feature>
<dbReference type="SUPFAM" id="SSF55874">
    <property type="entry name" value="ATPase domain of HSP90 chaperone/DNA topoisomerase II/histidine kinase"/>
    <property type="match status" value="1"/>
</dbReference>
<dbReference type="RefSeq" id="WP_378050012.1">
    <property type="nucleotide sequence ID" value="NZ_JBHMDN010000023.1"/>
</dbReference>
<dbReference type="Proteomes" id="UP001596378">
    <property type="component" value="Unassembled WGS sequence"/>
</dbReference>
<reference evidence="12" key="1">
    <citation type="journal article" date="2019" name="Int. J. Syst. Evol. Microbiol.">
        <title>The Global Catalogue of Microorganisms (GCM) 10K type strain sequencing project: providing services to taxonomists for standard genome sequencing and annotation.</title>
        <authorList>
            <consortium name="The Broad Institute Genomics Platform"/>
            <consortium name="The Broad Institute Genome Sequencing Center for Infectious Disease"/>
            <person name="Wu L."/>
            <person name="Ma J."/>
        </authorList>
    </citation>
    <scope>NUCLEOTIDE SEQUENCE [LARGE SCALE GENOMIC DNA]</scope>
    <source>
        <strain evidence="12">KCTC 12907</strain>
    </source>
</reference>
<dbReference type="InterPro" id="IPR050640">
    <property type="entry name" value="Bact_2-comp_sensor_kinase"/>
</dbReference>
<evidence type="ECO:0000313" key="12">
    <source>
        <dbReference type="Proteomes" id="UP001596378"/>
    </source>
</evidence>
<keyword evidence="12" id="KW-1185">Reference proteome</keyword>
<evidence type="ECO:0000256" key="6">
    <source>
        <dbReference type="ARBA" id="ARBA00022777"/>
    </source>
</evidence>
<dbReference type="InterPro" id="IPR003594">
    <property type="entry name" value="HATPase_dom"/>
</dbReference>
<dbReference type="PROSITE" id="PS50885">
    <property type="entry name" value="HAMP"/>
    <property type="match status" value="1"/>
</dbReference>
<sequence length="610" mass="69457">MSTYLRQTGQRWRNRSIGTKMMVNFAILFTVMMLSIGSFTYNLFVGAFERQTIQNTQKVITQAMINIDFYFNDIKTPLIMLARNPNVLKLLRDYSSVDWTSRLSMLRDFEDFTINIYQFKPYIKDMIVIGKNGFVKNVSSSDTISGSYSFFDEAWMSGMKERDLPGIQFISTHASDYYIGKNAQDKVLSALLSVVDNGKVLGYVLCDINLQKFSEIAQTVSVGSASQIYMVDQNGEIIVHSDPAAVGGRIGDSLRQRMSGAGSGYFQAQRDGGDRLIVFNRSQVTGWTLVGEIPYAQIEQTANQNRKAIWVTLIVGILLVIVISYVVSKQITKPIKALLSRIRNVQKHDFNAQPTDYGYGEVAIIGERFERMVKEIHELIEQVYVSNLKQKEAELKELQQQINPHFLYNTLHLIKAEAVMERHREVSSLVTSLGELLRYPITGRNEPVKLEDELAYVRKYVEIYQKRFKGKYEFACEAEEAVREAAVPKFILQPIVENCIVHAFPDRKTDCRIVLRAVCREGIVELSVTDNGVGMAREQVEKLNERILDGDEERSIGLQNVAQRIKLRYGREFGLTVRSEPQAFTEVRLTFPCEPYAPGDFRSIRGLPHA</sequence>
<dbReference type="CDD" id="cd12912">
    <property type="entry name" value="PDC2_MCP_like"/>
    <property type="match status" value="1"/>
</dbReference>
<accession>A0ABW2F5F9</accession>
<dbReference type="GO" id="GO:0004673">
    <property type="term" value="F:protein histidine kinase activity"/>
    <property type="evidence" value="ECO:0007669"/>
    <property type="project" value="UniProtKB-EC"/>
</dbReference>
<organism evidence="11 12">
    <name type="scientific">Cohnella cellulosilytica</name>
    <dbReference type="NCBI Taxonomy" id="986710"/>
    <lineage>
        <taxon>Bacteria</taxon>
        <taxon>Bacillati</taxon>
        <taxon>Bacillota</taxon>
        <taxon>Bacilli</taxon>
        <taxon>Bacillales</taxon>
        <taxon>Paenibacillaceae</taxon>
        <taxon>Cohnella</taxon>
    </lineage>
</organism>
<dbReference type="InterPro" id="IPR036890">
    <property type="entry name" value="HATPase_C_sf"/>
</dbReference>
<dbReference type="InterPro" id="IPR010559">
    <property type="entry name" value="Sig_transdc_His_kin_internal"/>
</dbReference>
<evidence type="ECO:0000256" key="9">
    <source>
        <dbReference type="SAM" id="Phobius"/>
    </source>
</evidence>
<feature type="domain" description="HAMP" evidence="10">
    <location>
        <begin position="329"/>
        <end position="381"/>
    </location>
</feature>
<keyword evidence="4 11" id="KW-0808">Transferase</keyword>
<evidence type="ECO:0000256" key="1">
    <source>
        <dbReference type="ARBA" id="ARBA00004651"/>
    </source>
</evidence>
<name>A0ABW2F5F9_9BACL</name>
<keyword evidence="6 11" id="KW-0418">Kinase</keyword>
<dbReference type="Pfam" id="PF00672">
    <property type="entry name" value="HAMP"/>
    <property type="match status" value="1"/>
</dbReference>
<evidence type="ECO:0000313" key="11">
    <source>
        <dbReference type="EMBL" id="MFC7148432.1"/>
    </source>
</evidence>
<dbReference type="EMBL" id="JBHTAI010000004">
    <property type="protein sequence ID" value="MFC7148432.1"/>
    <property type="molecule type" value="Genomic_DNA"/>
</dbReference>
<keyword evidence="2" id="KW-1003">Cell membrane</keyword>
<evidence type="ECO:0000256" key="4">
    <source>
        <dbReference type="ARBA" id="ARBA00022679"/>
    </source>
</evidence>
<evidence type="ECO:0000256" key="2">
    <source>
        <dbReference type="ARBA" id="ARBA00022475"/>
    </source>
</evidence>
<evidence type="ECO:0000256" key="3">
    <source>
        <dbReference type="ARBA" id="ARBA00022553"/>
    </source>
</evidence>
<feature type="transmembrane region" description="Helical" evidence="9">
    <location>
        <begin position="308"/>
        <end position="327"/>
    </location>
</feature>
<dbReference type="Pfam" id="PF06580">
    <property type="entry name" value="His_kinase"/>
    <property type="match status" value="1"/>
</dbReference>
<proteinExistence type="predicted"/>
<protein>
    <submittedName>
        <fullName evidence="11">Sensor histidine kinase</fullName>
        <ecNumber evidence="11">2.7.13.3</ecNumber>
    </submittedName>
</protein>
<keyword evidence="7 9" id="KW-1133">Transmembrane helix</keyword>
<dbReference type="EC" id="2.7.13.3" evidence="11"/>
<dbReference type="PANTHER" id="PTHR34220:SF7">
    <property type="entry name" value="SENSOR HISTIDINE KINASE YPDA"/>
    <property type="match status" value="1"/>
</dbReference>
<evidence type="ECO:0000259" key="10">
    <source>
        <dbReference type="PROSITE" id="PS50885"/>
    </source>
</evidence>
<evidence type="ECO:0000256" key="7">
    <source>
        <dbReference type="ARBA" id="ARBA00022989"/>
    </source>
</evidence>
<keyword evidence="5 9" id="KW-0812">Transmembrane</keyword>